<proteinExistence type="predicted"/>
<dbReference type="Pfam" id="PF05096">
    <property type="entry name" value="Glu_cyclase_2"/>
    <property type="match status" value="1"/>
</dbReference>
<feature type="signal peptide" evidence="1">
    <location>
        <begin position="1"/>
        <end position="25"/>
    </location>
</feature>
<dbReference type="PANTHER" id="PTHR31270:SF1">
    <property type="entry name" value="GLUTAMINYL-PEPTIDE CYCLOTRANSFERASE"/>
    <property type="match status" value="1"/>
</dbReference>
<dbReference type="SUPFAM" id="SSF63825">
    <property type="entry name" value="YWTD domain"/>
    <property type="match status" value="1"/>
</dbReference>
<feature type="chain" id="PRO_5043530936" description="Glutamine cyclotransferase" evidence="1">
    <location>
        <begin position="26"/>
        <end position="295"/>
    </location>
</feature>
<sequence>MVGGILLAATAVYLALAQAPEPVAAANPKVFVYETVKEYPHDPTAFTQGLEFEPRCTKDAKGVETCVDAFWESTGMRGESQLRRVDLATGQATHQSQLPNEDFGEGLSSFGDRLVQLLWLTNKVYIYPKGDLTTRTEGRTPLRDGWGITSNGSALVVSDGSTMLHWLHPDTLQSIRSVQVTDGGKPVRYLNELEWVNGEVWANVWQTECIARIDPASGHVRGWMLLHGLRAQAIQAGRSQNTRIDVLNGIAHDPATGRVFVTGKYWPRLFEIRPKAMPRRAASARLENVRQQCIF</sequence>
<keyword evidence="3" id="KW-1185">Reference proteome</keyword>
<gene>
    <name evidence="2" type="ORF">WJX73_007187</name>
</gene>
<reference evidence="2 3" key="1">
    <citation type="journal article" date="2024" name="Nat. Commun.">
        <title>Phylogenomics reveals the evolutionary origins of lichenization in chlorophyte algae.</title>
        <authorList>
            <person name="Puginier C."/>
            <person name="Libourel C."/>
            <person name="Otte J."/>
            <person name="Skaloud P."/>
            <person name="Haon M."/>
            <person name="Grisel S."/>
            <person name="Petersen M."/>
            <person name="Berrin J.G."/>
            <person name="Delaux P.M."/>
            <person name="Dal Grande F."/>
            <person name="Keller J."/>
        </authorList>
    </citation>
    <scope>NUCLEOTIDE SEQUENCE [LARGE SCALE GENOMIC DNA]</scope>
    <source>
        <strain evidence="2 3">SAG 2036</strain>
    </source>
</reference>
<evidence type="ECO:0008006" key="4">
    <source>
        <dbReference type="Google" id="ProtNLM"/>
    </source>
</evidence>
<accession>A0AAW1PBH8</accession>
<organism evidence="2 3">
    <name type="scientific">Symbiochloris irregularis</name>
    <dbReference type="NCBI Taxonomy" id="706552"/>
    <lineage>
        <taxon>Eukaryota</taxon>
        <taxon>Viridiplantae</taxon>
        <taxon>Chlorophyta</taxon>
        <taxon>core chlorophytes</taxon>
        <taxon>Trebouxiophyceae</taxon>
        <taxon>Trebouxiales</taxon>
        <taxon>Trebouxiaceae</taxon>
        <taxon>Symbiochloris</taxon>
    </lineage>
</organism>
<comment type="caution">
    <text evidence="2">The sequence shown here is derived from an EMBL/GenBank/DDBJ whole genome shotgun (WGS) entry which is preliminary data.</text>
</comment>
<dbReference type="Proteomes" id="UP001465755">
    <property type="component" value="Unassembled WGS sequence"/>
</dbReference>
<name>A0AAW1PBH8_9CHLO</name>
<dbReference type="AlphaFoldDB" id="A0AAW1PBH8"/>
<evidence type="ECO:0000256" key="1">
    <source>
        <dbReference type="SAM" id="SignalP"/>
    </source>
</evidence>
<evidence type="ECO:0000313" key="2">
    <source>
        <dbReference type="EMBL" id="KAK9807120.1"/>
    </source>
</evidence>
<dbReference type="GO" id="GO:0016603">
    <property type="term" value="F:glutaminyl-peptide cyclotransferase activity"/>
    <property type="evidence" value="ECO:0007669"/>
    <property type="project" value="InterPro"/>
</dbReference>
<keyword evidence="1" id="KW-0732">Signal</keyword>
<dbReference type="EMBL" id="JALJOQ010000034">
    <property type="protein sequence ID" value="KAK9807120.1"/>
    <property type="molecule type" value="Genomic_DNA"/>
</dbReference>
<dbReference type="PANTHER" id="PTHR31270">
    <property type="entry name" value="GLUTAMINYL-PEPTIDE CYCLOTRANSFERASE"/>
    <property type="match status" value="1"/>
</dbReference>
<evidence type="ECO:0000313" key="3">
    <source>
        <dbReference type="Proteomes" id="UP001465755"/>
    </source>
</evidence>
<dbReference type="InterPro" id="IPR007788">
    <property type="entry name" value="QCT"/>
</dbReference>
<protein>
    <recommendedName>
        <fullName evidence="4">Glutamine cyclotransferase</fullName>
    </recommendedName>
</protein>